<evidence type="ECO:0000313" key="1">
    <source>
        <dbReference type="EMBL" id="KAG8644891.1"/>
    </source>
</evidence>
<dbReference type="Proteomes" id="UP000091857">
    <property type="component" value="Chromosome 10"/>
</dbReference>
<sequence length="242" mass="27844">MGFQNEKKMKILCLHGFRTSGSFLKKQLSKWDPSIFHQFHLEFPDGIFPAKGKSDIEGIFPPPYFEWFQYNEGATLSALLIGYQIQKKVLKEHPPMKLLVSISGTKFRDPTICEVAYKDIIKVKSVHFIGAKDWLRLPSEELATAFDNPLIIRHPQGHTVPRLDEEATEKLRAWATEIIECNSKVLEKEEAKVNEEKKPEMPDKIDKQEQTAASSFNQRATEIIKEAKVDEEKKQEMAEKTI</sequence>
<comment type="caution">
    <text evidence="1">The sequence shown here is derived from an EMBL/GenBank/DDBJ whole genome shotgun (WGS) entry which is preliminary data.</text>
</comment>
<gene>
    <name evidence="1" type="ORF">MANES_10G014200v8</name>
</gene>
<dbReference type="EMBL" id="CM004396">
    <property type="protein sequence ID" value="KAG8644891.1"/>
    <property type="molecule type" value="Genomic_DNA"/>
</dbReference>
<name>A0ACB7H1U1_MANES</name>
<protein>
    <submittedName>
        <fullName evidence="1">Uncharacterized protein</fullName>
    </submittedName>
</protein>
<reference evidence="2" key="1">
    <citation type="journal article" date="2016" name="Nat. Biotechnol.">
        <title>Sequencing wild and cultivated cassava and related species reveals extensive interspecific hybridization and genetic diversity.</title>
        <authorList>
            <person name="Bredeson J.V."/>
            <person name="Lyons J.B."/>
            <person name="Prochnik S.E."/>
            <person name="Wu G.A."/>
            <person name="Ha C.M."/>
            <person name="Edsinger-Gonzales E."/>
            <person name="Grimwood J."/>
            <person name="Schmutz J."/>
            <person name="Rabbi I.Y."/>
            <person name="Egesi C."/>
            <person name="Nauluvula P."/>
            <person name="Lebot V."/>
            <person name="Ndunguru J."/>
            <person name="Mkamilo G."/>
            <person name="Bart R.S."/>
            <person name="Setter T.L."/>
            <person name="Gleadow R.M."/>
            <person name="Kulakow P."/>
            <person name="Ferguson M.E."/>
            <person name="Rounsley S."/>
            <person name="Rokhsar D.S."/>
        </authorList>
    </citation>
    <scope>NUCLEOTIDE SEQUENCE [LARGE SCALE GENOMIC DNA]</scope>
    <source>
        <strain evidence="2">cv. AM560-2</strain>
    </source>
</reference>
<evidence type="ECO:0000313" key="2">
    <source>
        <dbReference type="Proteomes" id="UP000091857"/>
    </source>
</evidence>
<keyword evidence="2" id="KW-1185">Reference proteome</keyword>
<organism evidence="1 2">
    <name type="scientific">Manihot esculenta</name>
    <name type="common">Cassava</name>
    <name type="synonym">Jatropha manihot</name>
    <dbReference type="NCBI Taxonomy" id="3983"/>
    <lineage>
        <taxon>Eukaryota</taxon>
        <taxon>Viridiplantae</taxon>
        <taxon>Streptophyta</taxon>
        <taxon>Embryophyta</taxon>
        <taxon>Tracheophyta</taxon>
        <taxon>Spermatophyta</taxon>
        <taxon>Magnoliopsida</taxon>
        <taxon>eudicotyledons</taxon>
        <taxon>Gunneridae</taxon>
        <taxon>Pentapetalae</taxon>
        <taxon>rosids</taxon>
        <taxon>fabids</taxon>
        <taxon>Malpighiales</taxon>
        <taxon>Euphorbiaceae</taxon>
        <taxon>Crotonoideae</taxon>
        <taxon>Manihoteae</taxon>
        <taxon>Manihot</taxon>
    </lineage>
</organism>
<proteinExistence type="predicted"/>
<accession>A0ACB7H1U1</accession>